<feature type="compositionally biased region" description="Basic and acidic residues" evidence="6">
    <location>
        <begin position="11"/>
        <end position="32"/>
    </location>
</feature>
<organism evidence="8 9">
    <name type="scientific">Mycolicibacterium obuense</name>
    <dbReference type="NCBI Taxonomy" id="1807"/>
    <lineage>
        <taxon>Bacteria</taxon>
        <taxon>Bacillati</taxon>
        <taxon>Actinomycetota</taxon>
        <taxon>Actinomycetes</taxon>
        <taxon>Mycobacteriales</taxon>
        <taxon>Mycobacteriaceae</taxon>
        <taxon>Mycolicibacterium</taxon>
    </lineage>
</organism>
<name>A0A4R5XAA1_9MYCO</name>
<comment type="caution">
    <text evidence="8">The sequence shown here is derived from an EMBL/GenBank/DDBJ whole genome shotgun (WGS) entry which is preliminary data.</text>
</comment>
<dbReference type="Pfam" id="PF21313">
    <property type="entry name" value="EthR_C"/>
    <property type="match status" value="1"/>
</dbReference>
<proteinExistence type="predicted"/>
<dbReference type="PANTHER" id="PTHR30055">
    <property type="entry name" value="HTH-TYPE TRANSCRIPTIONAL REGULATOR RUTR"/>
    <property type="match status" value="1"/>
</dbReference>
<dbReference type="Proteomes" id="UP000294952">
    <property type="component" value="Unassembled WGS sequence"/>
</dbReference>
<dbReference type="GO" id="GO:0045892">
    <property type="term" value="P:negative regulation of DNA-templated transcription"/>
    <property type="evidence" value="ECO:0007669"/>
    <property type="project" value="UniProtKB-ARBA"/>
</dbReference>
<evidence type="ECO:0000256" key="6">
    <source>
        <dbReference type="SAM" id="MobiDB-lite"/>
    </source>
</evidence>
<dbReference type="GO" id="GO:0000976">
    <property type="term" value="F:transcription cis-regulatory region binding"/>
    <property type="evidence" value="ECO:0007669"/>
    <property type="project" value="TreeGrafter"/>
</dbReference>
<protein>
    <submittedName>
        <fullName evidence="8">TetR/AcrR family transcriptional regulator</fullName>
    </submittedName>
</protein>
<evidence type="ECO:0000313" key="9">
    <source>
        <dbReference type="Proteomes" id="UP000294952"/>
    </source>
</evidence>
<reference evidence="8 9" key="1">
    <citation type="submission" date="2019-01" db="EMBL/GenBank/DDBJ databases">
        <title>High-quality-draft genome sequences of five non-tuberculosis mycobacteriaceae isolated from a nosocomial environment.</title>
        <authorList>
            <person name="Tiago I."/>
            <person name="Alarico S."/>
            <person name="Pereira S.G."/>
            <person name="Coelho C."/>
            <person name="Maranha A."/>
            <person name="Empadinhas N."/>
        </authorList>
    </citation>
    <scope>NUCLEOTIDE SEQUENCE [LARGE SCALE GENOMIC DNA]</scope>
    <source>
        <strain evidence="8 9">22DIII</strain>
    </source>
</reference>
<comment type="subunit">
    <text evidence="1">Homodimer.</text>
</comment>
<dbReference type="InterPro" id="IPR036271">
    <property type="entry name" value="Tet_transcr_reg_TetR-rel_C_sf"/>
</dbReference>
<evidence type="ECO:0000256" key="4">
    <source>
        <dbReference type="ARBA" id="ARBA00023163"/>
    </source>
</evidence>
<dbReference type="PRINTS" id="PR00455">
    <property type="entry name" value="HTHTETR"/>
</dbReference>
<dbReference type="Gene3D" id="1.10.357.10">
    <property type="entry name" value="Tetracycline Repressor, domain 2"/>
    <property type="match status" value="1"/>
</dbReference>
<evidence type="ECO:0000259" key="7">
    <source>
        <dbReference type="PROSITE" id="PS50977"/>
    </source>
</evidence>
<evidence type="ECO:0000256" key="2">
    <source>
        <dbReference type="ARBA" id="ARBA00023015"/>
    </source>
</evidence>
<dbReference type="AlphaFoldDB" id="A0A4R5XAA1"/>
<feature type="region of interest" description="Disordered" evidence="6">
    <location>
        <begin position="1"/>
        <end position="70"/>
    </location>
</feature>
<dbReference type="EMBL" id="SDLP01000001">
    <property type="protein sequence ID" value="TDL11507.1"/>
    <property type="molecule type" value="Genomic_DNA"/>
</dbReference>
<accession>A0A4R5XAA1</accession>
<dbReference type="Gene3D" id="1.10.10.60">
    <property type="entry name" value="Homeodomain-like"/>
    <property type="match status" value="1"/>
</dbReference>
<dbReference type="InterPro" id="IPR009057">
    <property type="entry name" value="Homeodomain-like_sf"/>
</dbReference>
<dbReference type="Pfam" id="PF00440">
    <property type="entry name" value="TetR_N"/>
    <property type="match status" value="1"/>
</dbReference>
<dbReference type="SUPFAM" id="SSF46689">
    <property type="entry name" value="Homeodomain-like"/>
    <property type="match status" value="1"/>
</dbReference>
<evidence type="ECO:0000313" key="8">
    <source>
        <dbReference type="EMBL" id="TDL11507.1"/>
    </source>
</evidence>
<keyword evidence="4" id="KW-0804">Transcription</keyword>
<gene>
    <name evidence="8" type="ORF">EUA04_00335</name>
</gene>
<keyword evidence="2" id="KW-0805">Transcription regulation</keyword>
<evidence type="ECO:0000256" key="1">
    <source>
        <dbReference type="ARBA" id="ARBA00011738"/>
    </source>
</evidence>
<evidence type="ECO:0000256" key="5">
    <source>
        <dbReference type="PROSITE-ProRule" id="PRU00335"/>
    </source>
</evidence>
<keyword evidence="3 5" id="KW-0238">DNA-binding</keyword>
<evidence type="ECO:0000256" key="3">
    <source>
        <dbReference type="ARBA" id="ARBA00023125"/>
    </source>
</evidence>
<dbReference type="SUPFAM" id="SSF48498">
    <property type="entry name" value="Tetracyclin repressor-like, C-terminal domain"/>
    <property type="match status" value="1"/>
</dbReference>
<dbReference type="InterPro" id="IPR050109">
    <property type="entry name" value="HTH-type_TetR-like_transc_reg"/>
</dbReference>
<dbReference type="PROSITE" id="PS50977">
    <property type="entry name" value="HTH_TETR_2"/>
    <property type="match status" value="1"/>
</dbReference>
<dbReference type="PANTHER" id="PTHR30055:SF184">
    <property type="entry name" value="HTH-TYPE TRANSCRIPTIONAL REGULATOR ETHR"/>
    <property type="match status" value="1"/>
</dbReference>
<dbReference type="InterPro" id="IPR049397">
    <property type="entry name" value="EthR_C"/>
</dbReference>
<dbReference type="GO" id="GO:0003700">
    <property type="term" value="F:DNA-binding transcription factor activity"/>
    <property type="evidence" value="ECO:0007669"/>
    <property type="project" value="TreeGrafter"/>
</dbReference>
<feature type="domain" description="HTH tetR-type" evidence="7">
    <location>
        <begin position="68"/>
        <end position="128"/>
    </location>
</feature>
<sequence length="260" mass="28006">MPGGADAGDAGSHDDDVDELGHARSIQRRVERVNSTSKISTGCKVQKVTTTSHARTGRGRRGSRPSGDDRELAILETAERLLEHRPLAGISVDDLAKGAGISRPTFYFYFPSKDAVLLTLLERVIAEADAALAEIIAARPTDRRAFWRHGIDVFVRTFGAHRAVCAATVGVRTTDSAAREMWARSMQRWIDHSATVIEAERAAGAAPVTVPAVELATALNLMNESVMAATFAGQQPAIPDHRVLDNLVHVWTTSIYGASA</sequence>
<dbReference type="FunFam" id="1.10.10.60:FF:000141">
    <property type="entry name" value="TetR family transcriptional regulator"/>
    <property type="match status" value="1"/>
</dbReference>
<dbReference type="InterPro" id="IPR001647">
    <property type="entry name" value="HTH_TetR"/>
</dbReference>
<feature type="DNA-binding region" description="H-T-H motif" evidence="5">
    <location>
        <begin position="91"/>
        <end position="110"/>
    </location>
</feature>